<dbReference type="InterPro" id="IPR029052">
    <property type="entry name" value="Metallo-depent_PP-like"/>
</dbReference>
<gene>
    <name evidence="3" type="ORF">D9X91_16290</name>
</gene>
<proteinExistence type="predicted"/>
<organism evidence="3 4">
    <name type="scientific">Falsibacillus albus</name>
    <dbReference type="NCBI Taxonomy" id="2478915"/>
    <lineage>
        <taxon>Bacteria</taxon>
        <taxon>Bacillati</taxon>
        <taxon>Bacillota</taxon>
        <taxon>Bacilli</taxon>
        <taxon>Bacillales</taxon>
        <taxon>Bacillaceae</taxon>
        <taxon>Falsibacillus</taxon>
    </lineage>
</organism>
<name>A0A3L7JSJ8_9BACI</name>
<dbReference type="InterPro" id="IPR004843">
    <property type="entry name" value="Calcineurin-like_PHP"/>
</dbReference>
<dbReference type="Proteomes" id="UP000276770">
    <property type="component" value="Unassembled WGS sequence"/>
</dbReference>
<dbReference type="CDD" id="cd07385">
    <property type="entry name" value="MPP_YkuE_C"/>
    <property type="match status" value="1"/>
</dbReference>
<dbReference type="RefSeq" id="WP_121681710.1">
    <property type="nucleotide sequence ID" value="NZ_RCVZ01000012.1"/>
</dbReference>
<dbReference type="Pfam" id="PF00149">
    <property type="entry name" value="Metallophos"/>
    <property type="match status" value="1"/>
</dbReference>
<keyword evidence="4" id="KW-1185">Reference proteome</keyword>
<dbReference type="EMBL" id="RCVZ01000012">
    <property type="protein sequence ID" value="RLQ93828.1"/>
    <property type="molecule type" value="Genomic_DNA"/>
</dbReference>
<dbReference type="InterPro" id="IPR051158">
    <property type="entry name" value="Metallophosphoesterase_sf"/>
</dbReference>
<evidence type="ECO:0000313" key="3">
    <source>
        <dbReference type="EMBL" id="RLQ93828.1"/>
    </source>
</evidence>
<accession>A0A3L7JSJ8</accession>
<dbReference type="Gene3D" id="3.60.21.10">
    <property type="match status" value="1"/>
</dbReference>
<evidence type="ECO:0000313" key="4">
    <source>
        <dbReference type="Proteomes" id="UP000276770"/>
    </source>
</evidence>
<keyword evidence="1" id="KW-0472">Membrane</keyword>
<dbReference type="PANTHER" id="PTHR31302:SF0">
    <property type="entry name" value="TRANSMEMBRANE PROTEIN WITH METALLOPHOSPHOESTERASE DOMAIN"/>
    <property type="match status" value="1"/>
</dbReference>
<dbReference type="AlphaFoldDB" id="A0A3L7JSJ8"/>
<keyword evidence="1" id="KW-0812">Transmembrane</keyword>
<comment type="caution">
    <text evidence="3">The sequence shown here is derived from an EMBL/GenBank/DDBJ whole genome shotgun (WGS) entry which is preliminary data.</text>
</comment>
<evidence type="ECO:0000256" key="1">
    <source>
        <dbReference type="SAM" id="Phobius"/>
    </source>
</evidence>
<reference evidence="3 4" key="1">
    <citation type="submission" date="2018-10" db="EMBL/GenBank/DDBJ databases">
        <title>Falsibacillus sp. genome draft.</title>
        <authorList>
            <person name="Shi S."/>
        </authorList>
    </citation>
    <scope>NUCLEOTIDE SEQUENCE [LARGE SCALE GENOMIC DNA]</scope>
    <source>
        <strain evidence="3 4">GY 10110</strain>
    </source>
</reference>
<dbReference type="GO" id="GO:0016787">
    <property type="term" value="F:hydrolase activity"/>
    <property type="evidence" value="ECO:0007669"/>
    <property type="project" value="InterPro"/>
</dbReference>
<evidence type="ECO:0000259" key="2">
    <source>
        <dbReference type="Pfam" id="PF00149"/>
    </source>
</evidence>
<dbReference type="OrthoDB" id="9780884at2"/>
<dbReference type="PANTHER" id="PTHR31302">
    <property type="entry name" value="TRANSMEMBRANE PROTEIN WITH METALLOPHOSPHOESTERASE DOMAIN-RELATED"/>
    <property type="match status" value="1"/>
</dbReference>
<feature type="transmembrane region" description="Helical" evidence="1">
    <location>
        <begin position="112"/>
        <end position="132"/>
    </location>
</feature>
<keyword evidence="1" id="KW-1133">Transmembrane helix</keyword>
<feature type="domain" description="Calcineurin-like phosphoesterase" evidence="2">
    <location>
        <begin position="155"/>
        <end position="323"/>
    </location>
</feature>
<dbReference type="SUPFAM" id="SSF56300">
    <property type="entry name" value="Metallo-dependent phosphatases"/>
    <property type="match status" value="1"/>
</dbReference>
<feature type="transmembrane region" description="Helical" evidence="1">
    <location>
        <begin position="77"/>
        <end position="100"/>
    </location>
</feature>
<protein>
    <submittedName>
        <fullName evidence="3">Metallophosphoesterase</fullName>
    </submittedName>
</protein>
<sequence>MSIRMVGMTLLMLLGLAAIHFYIGWHFYLFLSQWLPNLSYAAFWIPFSLIAFGYLFGRVPGPKVLFPLYRLLKVVGSYYFAVLEFAVLLLPLADLLYWILKKSGVVPVKDFIIGEGWAVILVMAALLIWGSYNAWSTVIRNYPISITKKSAFSNIKVVVASDIHLGNIVGNRHLKRMVDRMNEMEPDFILLPGDVIDDSIEPFLRNEMSQTLKQLKAKHGVFAVLGNHEYYGGHIEQYVEEMKKIGIRVLRDEVVQVDGSLYIAGRKDKTAEAMDPEKRKSVMELLKGRDSSLPVIMMDHQPYGFAAAAEAGVDLLLCGHTHRGQFAPNHWLTGRLFELDWGYMQKEHMHVAVSSGYGTWGPPIRLASRSEILEIDMTFENEG</sequence>
<feature type="transmembrane region" description="Helical" evidence="1">
    <location>
        <begin position="38"/>
        <end position="57"/>
    </location>
</feature>
<feature type="transmembrane region" description="Helical" evidence="1">
    <location>
        <begin position="6"/>
        <end position="31"/>
    </location>
</feature>